<evidence type="ECO:0000256" key="7">
    <source>
        <dbReference type="ARBA" id="ARBA00022898"/>
    </source>
</evidence>
<gene>
    <name evidence="9" type="primary">glgP_10</name>
    <name evidence="9" type="ORF">SDC9_77047</name>
</gene>
<keyword evidence="8" id="KW-0119">Carbohydrate metabolism</keyword>
<comment type="similarity">
    <text evidence="2">Belongs to the glycogen phosphorylase family.</text>
</comment>
<dbReference type="PANTHER" id="PTHR11468:SF3">
    <property type="entry name" value="GLYCOGEN PHOSPHORYLASE, LIVER FORM"/>
    <property type="match status" value="1"/>
</dbReference>
<evidence type="ECO:0000256" key="2">
    <source>
        <dbReference type="ARBA" id="ARBA00006047"/>
    </source>
</evidence>
<evidence type="ECO:0000256" key="4">
    <source>
        <dbReference type="ARBA" id="ARBA00022600"/>
    </source>
</evidence>
<accession>A0A644YQD3</accession>
<dbReference type="GO" id="GO:0008184">
    <property type="term" value="F:glycogen phosphorylase activity"/>
    <property type="evidence" value="ECO:0007669"/>
    <property type="project" value="InterPro"/>
</dbReference>
<name>A0A644YQD3_9ZZZZ</name>
<dbReference type="GO" id="GO:0030170">
    <property type="term" value="F:pyridoxal phosphate binding"/>
    <property type="evidence" value="ECO:0007669"/>
    <property type="project" value="InterPro"/>
</dbReference>
<evidence type="ECO:0000256" key="6">
    <source>
        <dbReference type="ARBA" id="ARBA00022679"/>
    </source>
</evidence>
<proteinExistence type="inferred from homology"/>
<dbReference type="GO" id="GO:0005980">
    <property type="term" value="P:glycogen catabolic process"/>
    <property type="evidence" value="ECO:0007669"/>
    <property type="project" value="TreeGrafter"/>
</dbReference>
<dbReference type="FunFam" id="3.40.50.2000:FF:000005">
    <property type="entry name" value="Alpha-1,4 glucan phosphorylase"/>
    <property type="match status" value="1"/>
</dbReference>
<sequence>MRVLIDDAGMGWDQAWEITTHSVAYTNHTVLAEALEKWPQDLFQRILPRIWQITAEIAHRWQEKCGNFFQDMEKVRDTAVIWDGVIRMANLCIAGGMSVNGVSGLHTEILKNDVFKNACAMEPNKFTNVTNGIDHRRWLAEINPRLHSLVCDLAGGETYLMSPQALKKLDDYADDREVQLRLAEIKRKNKEDFAAYAKQEQGVLLNPDAIFDVQVKRLHEYKRQLLNVLHIIAIYQRLQEDSNAIAQPQTFIFGAKAAPGYAVAKRIIRLINSLADQIDHDPLCKDKLQVVFLENYRVSLAERLMPASEVSQQISTAGKEASGTGNMKFMMNGALTVGTLDGANVEMHDVLGYENMFLFGLHSDEAAALQRGGYLPQRLYARDMVLQQVLNALKTGFRDGVDYEDLYRRLLFGDRGAPADEYLLLADFTAYCDAEKRMAATYADAAKWNWMSLHNIARSGVFAADRAVAEYADKIWHVPHR</sequence>
<dbReference type="SUPFAM" id="SSF53756">
    <property type="entry name" value="UDP-Glycosyltransferase/glycogen phosphorylase"/>
    <property type="match status" value="1"/>
</dbReference>
<dbReference type="PANTHER" id="PTHR11468">
    <property type="entry name" value="GLYCOGEN PHOSPHORYLASE"/>
    <property type="match status" value="1"/>
</dbReference>
<comment type="caution">
    <text evidence="9">The sequence shown here is derived from an EMBL/GenBank/DDBJ whole genome shotgun (WGS) entry which is preliminary data.</text>
</comment>
<dbReference type="Pfam" id="PF00343">
    <property type="entry name" value="Phosphorylase"/>
    <property type="match status" value="1"/>
</dbReference>
<dbReference type="InterPro" id="IPR011833">
    <property type="entry name" value="Glycg_phsphrylas"/>
</dbReference>
<keyword evidence="7" id="KW-0663">Pyridoxal phosphate</keyword>
<evidence type="ECO:0000256" key="1">
    <source>
        <dbReference type="ARBA" id="ARBA00001933"/>
    </source>
</evidence>
<dbReference type="EC" id="2.4.1.1" evidence="3"/>
<dbReference type="PROSITE" id="PS00102">
    <property type="entry name" value="PHOSPHORYLASE"/>
    <property type="match status" value="1"/>
</dbReference>
<comment type="cofactor">
    <cofactor evidence="1">
        <name>pyridoxal 5'-phosphate</name>
        <dbReference type="ChEBI" id="CHEBI:597326"/>
    </cofactor>
</comment>
<protein>
    <recommendedName>
        <fullName evidence="3">glycogen phosphorylase</fullName>
        <ecNumber evidence="3">2.4.1.1</ecNumber>
    </recommendedName>
</protein>
<dbReference type="NCBIfam" id="TIGR02093">
    <property type="entry name" value="P_ylase"/>
    <property type="match status" value="1"/>
</dbReference>
<dbReference type="InterPro" id="IPR035090">
    <property type="entry name" value="Pyridoxal_P_attach_site"/>
</dbReference>
<reference evidence="9" key="1">
    <citation type="submission" date="2019-08" db="EMBL/GenBank/DDBJ databases">
        <authorList>
            <person name="Kucharzyk K."/>
            <person name="Murdoch R.W."/>
            <person name="Higgins S."/>
            <person name="Loffler F."/>
        </authorList>
    </citation>
    <scope>NUCLEOTIDE SEQUENCE</scope>
</reference>
<evidence type="ECO:0000256" key="8">
    <source>
        <dbReference type="ARBA" id="ARBA00023277"/>
    </source>
</evidence>
<dbReference type="GO" id="GO:0005737">
    <property type="term" value="C:cytoplasm"/>
    <property type="evidence" value="ECO:0007669"/>
    <property type="project" value="TreeGrafter"/>
</dbReference>
<keyword evidence="4" id="KW-0321">Glycogen metabolism</keyword>
<evidence type="ECO:0000256" key="5">
    <source>
        <dbReference type="ARBA" id="ARBA00022676"/>
    </source>
</evidence>
<evidence type="ECO:0000313" key="9">
    <source>
        <dbReference type="EMBL" id="MPM30497.1"/>
    </source>
</evidence>
<keyword evidence="5 9" id="KW-0328">Glycosyltransferase</keyword>
<dbReference type="Gene3D" id="3.40.50.2000">
    <property type="entry name" value="Glycogen Phosphorylase B"/>
    <property type="match status" value="2"/>
</dbReference>
<organism evidence="9">
    <name type="scientific">bioreactor metagenome</name>
    <dbReference type="NCBI Taxonomy" id="1076179"/>
    <lineage>
        <taxon>unclassified sequences</taxon>
        <taxon>metagenomes</taxon>
        <taxon>ecological metagenomes</taxon>
    </lineage>
</organism>
<dbReference type="InterPro" id="IPR000811">
    <property type="entry name" value="Glyco_trans_35"/>
</dbReference>
<dbReference type="EMBL" id="VSSQ01005802">
    <property type="protein sequence ID" value="MPM30497.1"/>
    <property type="molecule type" value="Genomic_DNA"/>
</dbReference>
<evidence type="ECO:0000256" key="3">
    <source>
        <dbReference type="ARBA" id="ARBA00012591"/>
    </source>
</evidence>
<keyword evidence="6 9" id="KW-0808">Transferase</keyword>
<dbReference type="AlphaFoldDB" id="A0A644YQD3"/>